<evidence type="ECO:0000256" key="2">
    <source>
        <dbReference type="ARBA" id="ARBA00005434"/>
    </source>
</evidence>
<evidence type="ECO:0000313" key="14">
    <source>
        <dbReference type="Proteomes" id="UP000283509"/>
    </source>
</evidence>
<keyword evidence="8" id="KW-0234">DNA repair</keyword>
<feature type="compositionally biased region" description="Basic and acidic residues" evidence="12">
    <location>
        <begin position="1"/>
        <end position="11"/>
    </location>
</feature>
<dbReference type="AlphaFoldDB" id="A0A3R7NYE5"/>
<keyword evidence="6" id="KW-0833">Ubl conjugation pathway</keyword>
<dbReference type="OrthoDB" id="9890280at2759"/>
<reference evidence="13 14" key="1">
    <citation type="submission" date="2018-04" db="EMBL/GenBank/DDBJ databases">
        <authorList>
            <person name="Zhang X."/>
            <person name="Yuan J."/>
            <person name="Li F."/>
            <person name="Xiang J."/>
        </authorList>
    </citation>
    <scope>NUCLEOTIDE SEQUENCE [LARGE SCALE GENOMIC DNA]</scope>
    <source>
        <tissue evidence="13">Muscle</tissue>
    </source>
</reference>
<gene>
    <name evidence="13" type="ORF">C7M84_011503</name>
</gene>
<evidence type="ECO:0000256" key="9">
    <source>
        <dbReference type="ARBA" id="ARBA00023242"/>
    </source>
</evidence>
<dbReference type="PANTHER" id="PTHR15169:SF0">
    <property type="entry name" value="DNA DAMAGE-BINDING PROTEIN 2"/>
    <property type="match status" value="1"/>
</dbReference>
<dbReference type="GO" id="GO:0006281">
    <property type="term" value="P:DNA repair"/>
    <property type="evidence" value="ECO:0007669"/>
    <property type="project" value="UniProtKB-KW"/>
</dbReference>
<comment type="caution">
    <text evidence="13">The sequence shown here is derived from an EMBL/GenBank/DDBJ whole genome shotgun (WGS) entry which is preliminary data.</text>
</comment>
<dbReference type="InterPro" id="IPR033312">
    <property type="entry name" value="DDB2"/>
</dbReference>
<evidence type="ECO:0000256" key="7">
    <source>
        <dbReference type="ARBA" id="ARBA00023125"/>
    </source>
</evidence>
<dbReference type="PANTHER" id="PTHR15169">
    <property type="entry name" value="DAMAGE-SPECIFIC DNA BINDING PROTEIN 2"/>
    <property type="match status" value="1"/>
</dbReference>
<keyword evidence="4" id="KW-0677">Repeat</keyword>
<sequence length="416" mass="46778">MGPRSEKEKLKKQTSQGDSDSDDDFEPKKQFASPSVPSRKKVLPKKKANDNKENLKNGKQKRVDQKAKPVQEEKKEEFFWNENLLRNQKLRGVSYSSCHIVHYLRNITQGTQQFLAGSGRATALAWHPTNPNVVAVGSKGGDIILWNYQADGNKPRTFIKGTGANGSIQALKFNTDNPNLAYTASINGNMECQDVTRGHCHKVFLSTGDCEMPWCFVTASVDRSLKVWDIRNLKSRSSCLYSHIHERPVNSAHFSRTDGGRLLTTDQHSEMRVYSCPSFTLSRTISHPHRQFQHLTPIKATWHPLRDIIVVGRYPDPAFPGYVDNEPRTVDFFDGATGKLLHQHMDKGCDNKIISLNLFNQTGDALLSSAALLVWVWKPKFSCDASKGSLDSEGCSLVAICHHLYCKCNELADKKF</sequence>
<dbReference type="SUPFAM" id="SSF50978">
    <property type="entry name" value="WD40 repeat-like"/>
    <property type="match status" value="1"/>
</dbReference>
<proteinExistence type="inferred from homology"/>
<dbReference type="InterPro" id="IPR015943">
    <property type="entry name" value="WD40/YVTN_repeat-like_dom_sf"/>
</dbReference>
<evidence type="ECO:0000256" key="11">
    <source>
        <dbReference type="PROSITE-ProRule" id="PRU00221"/>
    </source>
</evidence>
<evidence type="ECO:0000256" key="6">
    <source>
        <dbReference type="ARBA" id="ARBA00022786"/>
    </source>
</evidence>
<evidence type="ECO:0000256" key="8">
    <source>
        <dbReference type="ARBA" id="ARBA00023204"/>
    </source>
</evidence>
<dbReference type="GO" id="GO:0009411">
    <property type="term" value="P:response to UV"/>
    <property type="evidence" value="ECO:0007669"/>
    <property type="project" value="TreeGrafter"/>
</dbReference>
<evidence type="ECO:0000256" key="12">
    <source>
        <dbReference type="SAM" id="MobiDB-lite"/>
    </source>
</evidence>
<evidence type="ECO:0000256" key="10">
    <source>
        <dbReference type="ARBA" id="ARBA00031670"/>
    </source>
</evidence>
<keyword evidence="9" id="KW-0539">Nucleus</keyword>
<dbReference type="Proteomes" id="UP000283509">
    <property type="component" value="Unassembled WGS sequence"/>
</dbReference>
<keyword evidence="3 11" id="KW-0853">WD repeat</keyword>
<dbReference type="GO" id="GO:0005634">
    <property type="term" value="C:nucleus"/>
    <property type="evidence" value="ECO:0007669"/>
    <property type="project" value="UniProtKB-SubCell"/>
</dbReference>
<dbReference type="InterPro" id="IPR001680">
    <property type="entry name" value="WD40_rpt"/>
</dbReference>
<dbReference type="SMART" id="SM00320">
    <property type="entry name" value="WD40"/>
    <property type="match status" value="3"/>
</dbReference>
<dbReference type="InterPro" id="IPR036322">
    <property type="entry name" value="WD40_repeat_dom_sf"/>
</dbReference>
<dbReference type="Gene3D" id="2.130.10.10">
    <property type="entry name" value="YVTN repeat-like/Quinoprotein amine dehydrogenase"/>
    <property type="match status" value="2"/>
</dbReference>
<evidence type="ECO:0000256" key="1">
    <source>
        <dbReference type="ARBA" id="ARBA00004123"/>
    </source>
</evidence>
<dbReference type="GO" id="GO:0080008">
    <property type="term" value="C:Cul4-RING E3 ubiquitin ligase complex"/>
    <property type="evidence" value="ECO:0007669"/>
    <property type="project" value="InterPro"/>
</dbReference>
<keyword evidence="7" id="KW-0238">DNA-binding</keyword>
<feature type="repeat" description="WD" evidence="11">
    <location>
        <begin position="216"/>
        <end position="238"/>
    </location>
</feature>
<keyword evidence="5" id="KW-0227">DNA damage</keyword>
<organism evidence="13 14">
    <name type="scientific">Penaeus vannamei</name>
    <name type="common">Whiteleg shrimp</name>
    <name type="synonym">Litopenaeus vannamei</name>
    <dbReference type="NCBI Taxonomy" id="6689"/>
    <lineage>
        <taxon>Eukaryota</taxon>
        <taxon>Metazoa</taxon>
        <taxon>Ecdysozoa</taxon>
        <taxon>Arthropoda</taxon>
        <taxon>Crustacea</taxon>
        <taxon>Multicrustacea</taxon>
        <taxon>Malacostraca</taxon>
        <taxon>Eumalacostraca</taxon>
        <taxon>Eucarida</taxon>
        <taxon>Decapoda</taxon>
        <taxon>Dendrobranchiata</taxon>
        <taxon>Penaeoidea</taxon>
        <taxon>Penaeidae</taxon>
        <taxon>Penaeus</taxon>
    </lineage>
</organism>
<reference evidence="13 14" key="2">
    <citation type="submission" date="2019-01" db="EMBL/GenBank/DDBJ databases">
        <title>The decoding of complex shrimp genome reveals the adaptation for benthos swimmer, frequently molting mechanism and breeding impact on genome.</title>
        <authorList>
            <person name="Sun Y."/>
            <person name="Gao Y."/>
            <person name="Yu Y."/>
        </authorList>
    </citation>
    <scope>NUCLEOTIDE SEQUENCE [LARGE SCALE GENOMIC DNA]</scope>
    <source>
        <tissue evidence="13">Muscle</tissue>
    </source>
</reference>
<name>A0A3R7NYE5_PENVA</name>
<evidence type="ECO:0000313" key="13">
    <source>
        <dbReference type="EMBL" id="ROT70221.1"/>
    </source>
</evidence>
<dbReference type="Pfam" id="PF00400">
    <property type="entry name" value="WD40"/>
    <property type="match status" value="1"/>
</dbReference>
<keyword evidence="14" id="KW-1185">Reference proteome</keyword>
<protein>
    <recommendedName>
        <fullName evidence="10">Damage-specific DNA-binding protein 2</fullName>
    </recommendedName>
</protein>
<dbReference type="PROSITE" id="PS50082">
    <property type="entry name" value="WD_REPEATS_2"/>
    <property type="match status" value="1"/>
</dbReference>
<feature type="compositionally biased region" description="Basic and acidic residues" evidence="12">
    <location>
        <begin position="47"/>
        <end position="73"/>
    </location>
</feature>
<comment type="subcellular location">
    <subcellularLocation>
        <location evidence="1">Nucleus</location>
    </subcellularLocation>
</comment>
<dbReference type="STRING" id="6689.A0A3R7NYE5"/>
<accession>A0A3R7NYE5</accession>
<dbReference type="EMBL" id="QCYY01002449">
    <property type="protein sequence ID" value="ROT70221.1"/>
    <property type="molecule type" value="Genomic_DNA"/>
</dbReference>
<evidence type="ECO:0000256" key="3">
    <source>
        <dbReference type="ARBA" id="ARBA00022574"/>
    </source>
</evidence>
<evidence type="ECO:0000256" key="5">
    <source>
        <dbReference type="ARBA" id="ARBA00022763"/>
    </source>
</evidence>
<dbReference type="GO" id="GO:0003684">
    <property type="term" value="F:damaged DNA binding"/>
    <property type="evidence" value="ECO:0007669"/>
    <property type="project" value="InterPro"/>
</dbReference>
<comment type="similarity">
    <text evidence="2">Belongs to the WD repeat DDB2/WDR76 family.</text>
</comment>
<feature type="region of interest" description="Disordered" evidence="12">
    <location>
        <begin position="1"/>
        <end position="73"/>
    </location>
</feature>
<evidence type="ECO:0000256" key="4">
    <source>
        <dbReference type="ARBA" id="ARBA00022737"/>
    </source>
</evidence>